<feature type="region of interest" description="Disordered" evidence="5">
    <location>
        <begin position="119"/>
        <end position="177"/>
    </location>
</feature>
<name>A0ABS7QMU2_9ACTN</name>
<evidence type="ECO:0000256" key="1">
    <source>
        <dbReference type="ARBA" id="ARBA00022512"/>
    </source>
</evidence>
<feature type="compositionally biased region" description="Pro residues" evidence="5">
    <location>
        <begin position="127"/>
        <end position="141"/>
    </location>
</feature>
<evidence type="ECO:0000256" key="7">
    <source>
        <dbReference type="SAM" id="SignalP"/>
    </source>
</evidence>
<comment type="caution">
    <text evidence="9">The sequence shown here is derived from an EMBL/GenBank/DDBJ whole genome shotgun (WGS) entry which is preliminary data.</text>
</comment>
<evidence type="ECO:0000259" key="8">
    <source>
        <dbReference type="PROSITE" id="PS50847"/>
    </source>
</evidence>
<protein>
    <submittedName>
        <fullName evidence="9">LPXTG cell wall anchor domain-containing protein</fullName>
    </submittedName>
</protein>
<keyword evidence="4" id="KW-0572">Peptidoglycan-anchor</keyword>
<accession>A0ABS7QMU2</accession>
<gene>
    <name evidence="9" type="ORF">K7472_06550</name>
</gene>
<evidence type="ECO:0000256" key="3">
    <source>
        <dbReference type="ARBA" id="ARBA00022729"/>
    </source>
</evidence>
<feature type="compositionally biased region" description="Low complexity" evidence="5">
    <location>
        <begin position="142"/>
        <end position="168"/>
    </location>
</feature>
<evidence type="ECO:0000313" key="10">
    <source>
        <dbReference type="Proteomes" id="UP001198565"/>
    </source>
</evidence>
<keyword evidence="1" id="KW-0134">Cell wall</keyword>
<keyword evidence="10" id="KW-1185">Reference proteome</keyword>
<dbReference type="PROSITE" id="PS50847">
    <property type="entry name" value="GRAM_POS_ANCHORING"/>
    <property type="match status" value="1"/>
</dbReference>
<proteinExistence type="predicted"/>
<feature type="signal peptide" evidence="7">
    <location>
        <begin position="1"/>
        <end position="34"/>
    </location>
</feature>
<feature type="domain" description="Gram-positive cocci surface proteins LPxTG" evidence="8">
    <location>
        <begin position="170"/>
        <end position="208"/>
    </location>
</feature>
<feature type="transmembrane region" description="Helical" evidence="6">
    <location>
        <begin position="181"/>
        <end position="199"/>
    </location>
</feature>
<dbReference type="EMBL" id="JAINVZ010000003">
    <property type="protein sequence ID" value="MBY8884503.1"/>
    <property type="molecule type" value="Genomic_DNA"/>
</dbReference>
<evidence type="ECO:0000256" key="2">
    <source>
        <dbReference type="ARBA" id="ARBA00022525"/>
    </source>
</evidence>
<keyword evidence="3 7" id="KW-0732">Signal</keyword>
<sequence length="208" mass="20662">MNSTRRSRKRAAAIAGSGLAALVGTAVMASPASAHVPQWTYTCDSVHVHLQSYDAHAHNTVEVTADGKDLLPATAFKSDFADTLTLAAHSSPVALKLIVRASDDPTGAKGWSVEKTATAPVCQSGSPTPPPPSSSPTPPPSASSTPTPTPSASTSAPVAVPSPSSTSPGLAETGASSTTPVVAGIGAAVVLAGGALLVVGRRRRAGSR</sequence>
<dbReference type="InterPro" id="IPR019931">
    <property type="entry name" value="LPXTG_anchor"/>
</dbReference>
<keyword evidence="6" id="KW-1133">Transmembrane helix</keyword>
<reference evidence="9 10" key="1">
    <citation type="submission" date="2021-08" db="EMBL/GenBank/DDBJ databases">
        <title>Streptomyces sp. PTM05 isolated from lichen.</title>
        <authorList>
            <person name="Somphong A."/>
            <person name="Phongsopitanun W."/>
            <person name="Tanasupawat S."/>
        </authorList>
    </citation>
    <scope>NUCLEOTIDE SEQUENCE [LARGE SCALE GENOMIC DNA]</scope>
    <source>
        <strain evidence="9 10">Ptm05</strain>
    </source>
</reference>
<evidence type="ECO:0000256" key="4">
    <source>
        <dbReference type="ARBA" id="ARBA00023088"/>
    </source>
</evidence>
<evidence type="ECO:0000256" key="5">
    <source>
        <dbReference type="SAM" id="MobiDB-lite"/>
    </source>
</evidence>
<dbReference type="Proteomes" id="UP001198565">
    <property type="component" value="Unassembled WGS sequence"/>
</dbReference>
<feature type="chain" id="PRO_5045640060" evidence="7">
    <location>
        <begin position="35"/>
        <end position="208"/>
    </location>
</feature>
<organism evidence="9 10">
    <name type="scientific">Streptantibioticus parmotrematis</name>
    <dbReference type="NCBI Taxonomy" id="2873249"/>
    <lineage>
        <taxon>Bacteria</taxon>
        <taxon>Bacillati</taxon>
        <taxon>Actinomycetota</taxon>
        <taxon>Actinomycetes</taxon>
        <taxon>Kitasatosporales</taxon>
        <taxon>Streptomycetaceae</taxon>
        <taxon>Streptantibioticus</taxon>
    </lineage>
</organism>
<dbReference type="RefSeq" id="WP_222974949.1">
    <property type="nucleotide sequence ID" value="NZ_JAINVZ010000003.1"/>
</dbReference>
<dbReference type="NCBIfam" id="TIGR01167">
    <property type="entry name" value="LPXTG_anchor"/>
    <property type="match status" value="1"/>
</dbReference>
<keyword evidence="2" id="KW-0964">Secreted</keyword>
<keyword evidence="6" id="KW-0472">Membrane</keyword>
<evidence type="ECO:0000256" key="6">
    <source>
        <dbReference type="SAM" id="Phobius"/>
    </source>
</evidence>
<evidence type="ECO:0000313" key="9">
    <source>
        <dbReference type="EMBL" id="MBY8884503.1"/>
    </source>
</evidence>
<dbReference type="NCBIfam" id="NF041528">
    <property type="entry name" value="strep_LAETG"/>
    <property type="match status" value="1"/>
</dbReference>
<keyword evidence="6" id="KW-0812">Transmembrane</keyword>